<reference evidence="1" key="1">
    <citation type="submission" date="2021-01" db="EMBL/GenBank/DDBJ databases">
        <title>Whole genome shotgun sequence of Actinoplanes cyaneus NBRC 14990.</title>
        <authorList>
            <person name="Komaki H."/>
            <person name="Tamura T."/>
        </authorList>
    </citation>
    <scope>NUCLEOTIDE SEQUENCE</scope>
    <source>
        <strain evidence="1">NBRC 14990</strain>
    </source>
</reference>
<protein>
    <submittedName>
        <fullName evidence="1">Uncharacterized protein</fullName>
    </submittedName>
</protein>
<dbReference type="Proteomes" id="UP000619479">
    <property type="component" value="Unassembled WGS sequence"/>
</dbReference>
<proteinExistence type="predicted"/>
<gene>
    <name evidence="1" type="ORF">Acy02nite_47460</name>
</gene>
<keyword evidence="2" id="KW-1185">Reference proteome</keyword>
<name>A0A919IRR8_9ACTN</name>
<accession>A0A919IRR8</accession>
<dbReference type="AlphaFoldDB" id="A0A919IRR8"/>
<dbReference type="EMBL" id="BOMH01000036">
    <property type="protein sequence ID" value="GID66865.1"/>
    <property type="molecule type" value="Genomic_DNA"/>
</dbReference>
<evidence type="ECO:0000313" key="2">
    <source>
        <dbReference type="Proteomes" id="UP000619479"/>
    </source>
</evidence>
<evidence type="ECO:0000313" key="1">
    <source>
        <dbReference type="EMBL" id="GID66865.1"/>
    </source>
</evidence>
<organism evidence="1 2">
    <name type="scientific">Actinoplanes cyaneus</name>
    <dbReference type="NCBI Taxonomy" id="52696"/>
    <lineage>
        <taxon>Bacteria</taxon>
        <taxon>Bacillati</taxon>
        <taxon>Actinomycetota</taxon>
        <taxon>Actinomycetes</taxon>
        <taxon>Micromonosporales</taxon>
        <taxon>Micromonosporaceae</taxon>
        <taxon>Actinoplanes</taxon>
    </lineage>
</organism>
<comment type="caution">
    <text evidence="1">The sequence shown here is derived from an EMBL/GenBank/DDBJ whole genome shotgun (WGS) entry which is preliminary data.</text>
</comment>
<sequence length="59" mass="6350">MLIGPVGAPITRTRNPVRGFLDIPRDVVLALVTVGGMRWGASDFGPRESGDIMHFDLAT</sequence>